<dbReference type="RefSeq" id="WP_340354910.1">
    <property type="nucleotide sequence ID" value="NZ_JBBKZU010000001.1"/>
</dbReference>
<dbReference type="Pfam" id="PF13954">
    <property type="entry name" value="PapC_N"/>
    <property type="match status" value="1"/>
</dbReference>
<evidence type="ECO:0000256" key="7">
    <source>
        <dbReference type="ARBA" id="ARBA00023136"/>
    </source>
</evidence>
<gene>
    <name evidence="12" type="ORF">WKW77_00720</name>
</gene>
<comment type="subcellular location">
    <subcellularLocation>
        <location evidence="1">Cell outer membrane</location>
        <topology evidence="1">Multi-pass membrane protein</topology>
    </subcellularLocation>
</comment>
<proteinExistence type="inferred from homology"/>
<dbReference type="Gene3D" id="2.60.40.3110">
    <property type="match status" value="1"/>
</dbReference>
<evidence type="ECO:0000256" key="1">
    <source>
        <dbReference type="ARBA" id="ARBA00004571"/>
    </source>
</evidence>
<evidence type="ECO:0000256" key="6">
    <source>
        <dbReference type="ARBA" id="ARBA00022729"/>
    </source>
</evidence>
<dbReference type="InterPro" id="IPR000015">
    <property type="entry name" value="Fimb_usher"/>
</dbReference>
<protein>
    <submittedName>
        <fullName evidence="12">Fimbria/pilus outer membrane usher protein</fullName>
    </submittedName>
</protein>
<dbReference type="Gene3D" id="2.60.40.2610">
    <property type="entry name" value="Outer membrane usher protein FimD, plug domain"/>
    <property type="match status" value="1"/>
</dbReference>
<organism evidence="12 13">
    <name type="scientific">Variovorax ureilyticus</name>
    <dbReference type="NCBI Taxonomy" id="1836198"/>
    <lineage>
        <taxon>Bacteria</taxon>
        <taxon>Pseudomonadati</taxon>
        <taxon>Pseudomonadota</taxon>
        <taxon>Betaproteobacteria</taxon>
        <taxon>Burkholderiales</taxon>
        <taxon>Comamonadaceae</taxon>
        <taxon>Variovorax</taxon>
    </lineage>
</organism>
<accession>A0ABU8V9M2</accession>
<dbReference type="InterPro" id="IPR042186">
    <property type="entry name" value="FimD_plug_dom"/>
</dbReference>
<keyword evidence="7" id="KW-0472">Membrane</keyword>
<keyword evidence="4" id="KW-1134">Transmembrane beta strand</keyword>
<evidence type="ECO:0000256" key="8">
    <source>
        <dbReference type="ARBA" id="ARBA00023237"/>
    </source>
</evidence>
<evidence type="ECO:0000313" key="12">
    <source>
        <dbReference type="EMBL" id="MEJ8809569.1"/>
    </source>
</evidence>
<evidence type="ECO:0000259" key="11">
    <source>
        <dbReference type="Pfam" id="PF13954"/>
    </source>
</evidence>
<feature type="chain" id="PRO_5046591816" evidence="9">
    <location>
        <begin position="25"/>
        <end position="872"/>
    </location>
</feature>
<reference evidence="12 13" key="1">
    <citation type="submission" date="2024-03" db="EMBL/GenBank/DDBJ databases">
        <title>Novel species of the genus Variovorax.</title>
        <authorList>
            <person name="Liu Q."/>
            <person name="Xin Y.-H."/>
        </authorList>
    </citation>
    <scope>NUCLEOTIDE SEQUENCE [LARGE SCALE GENOMIC DNA]</scope>
    <source>
        <strain evidence="12 13">KACC 18899</strain>
    </source>
</reference>
<dbReference type="Gene3D" id="2.60.40.2070">
    <property type="match status" value="1"/>
</dbReference>
<keyword evidence="5" id="KW-0812">Transmembrane</keyword>
<evidence type="ECO:0000256" key="3">
    <source>
        <dbReference type="ARBA" id="ARBA00022448"/>
    </source>
</evidence>
<feature type="domain" description="PapC N-terminal" evidence="11">
    <location>
        <begin position="34"/>
        <end position="181"/>
    </location>
</feature>
<comment type="caution">
    <text evidence="12">The sequence shown here is derived from an EMBL/GenBank/DDBJ whole genome shotgun (WGS) entry which is preliminary data.</text>
</comment>
<sequence>MRARPAFFWGSAIGAALFSSSGQAAEPEAPAAYQFDSRFLLGSSLGAGDIERFNRVQAVDPGVYQVDVFVNGMFRSRKNVEFRAVGNEVAPCLETSFLVAAGVLPSSFTAPAEGAADDATQACRPLGQRIPGARTSFDVPRLRLDLSIPQALMKRTIRGAVDRADIDPGVTAGFLNYDANYFRASSQGTSNESMFLGMNFGANLGMWRFRQQSSYSYFAGRDTSEGHWNSIRAYAQRALPDWGSELTIGQSFTTGRLFGTVGFEGVQVATDERMLPDSQRGFAPVVRGVALTNARVTVRQAGNEIYQTTVAPGPFSIEDLYPTSFQGDLQVTVTEADGRVSTFTVPFAAVPGSMRPGTSRYAATVGRVRNIEDSRAVFGEGVYQHGLSNELTANLGVRGASDYQALLGGVVWGTSFGALGSDATYAVSKNPSGDGNLTGWRVGVSYSQSFQPMGTSLALTGYHYSQGYREMSDALASLAAQPNLTILQSTTYLLRNQLVANANQSLGSYGQLFLTASLSDYHGRLKDRDTQFQLSYSNVFRSISYGVNISRQRTGALFGTNTAAAAFPNFTAPAVLAIDSRLVNVVMFTVSIPLGSGPRTASASGSVVRRSGGGTSYQTSVSGVADEAQTLSYGISATHDAYDSAESGGTSSSATSVSGNLQKRLSIASVGASYSRGTGFWQAGASARGALVAHAGGLTPGPYLSETFGVVEAPGASGAAVRNGLGARVDGAGFAIIPSLAPYRYNDVGLDSQGINRNAELDGSLQRTAPSAGAAVHLKFATRIGYALLARVGTESGKPLPLGAPVLASDGVNVGMVGQGGQVYARVGQTEGVLTVKWGDAPSERCDFPFNIDPKADELLHRFEAACRTAGR</sequence>
<keyword evidence="3" id="KW-0813">Transport</keyword>
<comment type="similarity">
    <text evidence="2">Belongs to the fimbrial export usher family.</text>
</comment>
<evidence type="ECO:0000256" key="9">
    <source>
        <dbReference type="SAM" id="SignalP"/>
    </source>
</evidence>
<dbReference type="PANTHER" id="PTHR30451">
    <property type="entry name" value="OUTER MEMBRANE USHER PROTEIN"/>
    <property type="match status" value="1"/>
</dbReference>
<dbReference type="Pfam" id="PF13953">
    <property type="entry name" value="PapC_C"/>
    <property type="match status" value="1"/>
</dbReference>
<dbReference type="InterPro" id="IPR037224">
    <property type="entry name" value="PapC_N_sf"/>
</dbReference>
<evidence type="ECO:0000256" key="5">
    <source>
        <dbReference type="ARBA" id="ARBA00022692"/>
    </source>
</evidence>
<dbReference type="InterPro" id="IPR025949">
    <property type="entry name" value="PapC-like_C"/>
</dbReference>
<dbReference type="EMBL" id="JBBKZU010000001">
    <property type="protein sequence ID" value="MEJ8809569.1"/>
    <property type="molecule type" value="Genomic_DNA"/>
</dbReference>
<dbReference type="Pfam" id="PF00577">
    <property type="entry name" value="Usher"/>
    <property type="match status" value="2"/>
</dbReference>
<keyword evidence="6 9" id="KW-0732">Signal</keyword>
<dbReference type="PANTHER" id="PTHR30451:SF20">
    <property type="entry name" value="FIMBRIAE USHER"/>
    <property type="match status" value="1"/>
</dbReference>
<keyword evidence="8" id="KW-0998">Cell outer membrane</keyword>
<dbReference type="Gene3D" id="3.10.20.410">
    <property type="match status" value="1"/>
</dbReference>
<evidence type="ECO:0000313" key="13">
    <source>
        <dbReference type="Proteomes" id="UP001365846"/>
    </source>
</evidence>
<evidence type="ECO:0000256" key="4">
    <source>
        <dbReference type="ARBA" id="ARBA00022452"/>
    </source>
</evidence>
<dbReference type="InterPro" id="IPR043142">
    <property type="entry name" value="PapC-like_C_sf"/>
</dbReference>
<feature type="domain" description="PapC-like C-terminal" evidence="10">
    <location>
        <begin position="793"/>
        <end position="853"/>
    </location>
</feature>
<dbReference type="SUPFAM" id="SSF141729">
    <property type="entry name" value="FimD N-terminal domain-like"/>
    <property type="match status" value="1"/>
</dbReference>
<evidence type="ECO:0000256" key="2">
    <source>
        <dbReference type="ARBA" id="ARBA00008064"/>
    </source>
</evidence>
<name>A0ABU8V9M2_9BURK</name>
<keyword evidence="13" id="KW-1185">Reference proteome</keyword>
<evidence type="ECO:0000259" key="10">
    <source>
        <dbReference type="Pfam" id="PF13953"/>
    </source>
</evidence>
<feature type="signal peptide" evidence="9">
    <location>
        <begin position="1"/>
        <end position="24"/>
    </location>
</feature>
<dbReference type="Proteomes" id="UP001365846">
    <property type="component" value="Unassembled WGS sequence"/>
</dbReference>
<dbReference type="InterPro" id="IPR025885">
    <property type="entry name" value="PapC_N"/>
</dbReference>